<sequence length="599" mass="66766">MSLNVLQCPLYGLPIVSENGLPRRLRTAYTNTQLLELEKEFHFNKYLCRPRRIEIAASLDLTERQVKVWFQNRRMKHKRQTLGKQGEDGDDKDSVTSEGSKSAKLSDKFLDDEMSKKSCQGCEMPSAGLCGTHEEIPDISSTRGNNNNTPSATNNNTNFNTNSNGASSVGSSSSFDKLMNEEDSRSNEDSGSHSTPRIPKKSSSTPNTPVIKIESRRNSPNSCDRKIALSKVSPSPSHSKDSTLNISQHENIPVKMSPKSSCSTIPGTPTLQPSPIGMPAGIIYPPLQRSSPTTATAIASATVTIQNVPNTVPPFASRGSSSNHFPNQYHMNTQIDYRSDRSKHYPMPHMYSPEIYNPEHPSVNDSQGYHRVQAHPNNLSHTPNRDVPNRLPGRARQNYHHGYTNQQQYYYNKNQTGAENYVVGNQNNYNQGYHGEHPGYNHYAYTGSNLYPHDNTDTMVSHMPNSVPVNHDPTSSYYPNENIHPMTKVQNQTDYQSKVGYYESSSYNPTNQLPPNSDSSYNMPTEMFPGGNNNVAGIMTPPTSVQTENSDNYNNFHQFYSADSAQSQVAPPGESSNSSSDFNFLSNLANDYTPEYYQI</sequence>
<feature type="compositionally biased region" description="Low complexity" evidence="7">
    <location>
        <begin position="144"/>
        <end position="174"/>
    </location>
</feature>
<comment type="subcellular location">
    <subcellularLocation>
        <location evidence="1 5 6">Nucleus</location>
    </subcellularLocation>
</comment>
<accession>A0AAV8VS94</accession>
<evidence type="ECO:0000256" key="1">
    <source>
        <dbReference type="ARBA" id="ARBA00004123"/>
    </source>
</evidence>
<keyword evidence="2 5" id="KW-0238">DNA-binding</keyword>
<keyword evidence="4 5" id="KW-0539">Nucleus</keyword>
<dbReference type="PROSITE" id="PS00027">
    <property type="entry name" value="HOMEOBOX_1"/>
    <property type="match status" value="1"/>
</dbReference>
<feature type="compositionally biased region" description="Polar residues" evidence="7">
    <location>
        <begin position="232"/>
        <end position="250"/>
    </location>
</feature>
<feature type="region of interest" description="Disordered" evidence="7">
    <location>
        <begin position="76"/>
        <end position="109"/>
    </location>
</feature>
<dbReference type="InterPro" id="IPR001356">
    <property type="entry name" value="HD"/>
</dbReference>
<keyword evidence="3 5" id="KW-0371">Homeobox</keyword>
<dbReference type="Pfam" id="PF00046">
    <property type="entry name" value="Homeodomain"/>
    <property type="match status" value="1"/>
</dbReference>
<dbReference type="Proteomes" id="UP001159042">
    <property type="component" value="Unassembled WGS sequence"/>
</dbReference>
<dbReference type="GO" id="GO:0003677">
    <property type="term" value="F:DNA binding"/>
    <property type="evidence" value="ECO:0007669"/>
    <property type="project" value="UniProtKB-UniRule"/>
</dbReference>
<dbReference type="InterPro" id="IPR017970">
    <property type="entry name" value="Homeobox_CS"/>
</dbReference>
<dbReference type="InterPro" id="IPR050848">
    <property type="entry name" value="Homeobox_TF"/>
</dbReference>
<feature type="compositionally biased region" description="Basic and acidic residues" evidence="7">
    <location>
        <begin position="213"/>
        <end position="227"/>
    </location>
</feature>
<organism evidence="9 10">
    <name type="scientific">Exocentrus adspersus</name>
    <dbReference type="NCBI Taxonomy" id="1586481"/>
    <lineage>
        <taxon>Eukaryota</taxon>
        <taxon>Metazoa</taxon>
        <taxon>Ecdysozoa</taxon>
        <taxon>Arthropoda</taxon>
        <taxon>Hexapoda</taxon>
        <taxon>Insecta</taxon>
        <taxon>Pterygota</taxon>
        <taxon>Neoptera</taxon>
        <taxon>Endopterygota</taxon>
        <taxon>Coleoptera</taxon>
        <taxon>Polyphaga</taxon>
        <taxon>Cucujiformia</taxon>
        <taxon>Chrysomeloidea</taxon>
        <taxon>Cerambycidae</taxon>
        <taxon>Lamiinae</taxon>
        <taxon>Acanthocinini</taxon>
        <taxon>Exocentrus</taxon>
    </lineage>
</organism>
<evidence type="ECO:0000256" key="7">
    <source>
        <dbReference type="SAM" id="MobiDB-lite"/>
    </source>
</evidence>
<dbReference type="PANTHER" id="PTHR24333">
    <property type="entry name" value="HOMEO BOX HB9 LIKE A-RELATED"/>
    <property type="match status" value="1"/>
</dbReference>
<feature type="domain" description="Homeobox" evidence="8">
    <location>
        <begin position="20"/>
        <end position="80"/>
    </location>
</feature>
<dbReference type="InterPro" id="IPR020479">
    <property type="entry name" value="HD_metazoa"/>
</dbReference>
<evidence type="ECO:0000313" key="9">
    <source>
        <dbReference type="EMBL" id="KAJ8916960.1"/>
    </source>
</evidence>
<evidence type="ECO:0000256" key="4">
    <source>
        <dbReference type="ARBA" id="ARBA00023242"/>
    </source>
</evidence>
<evidence type="ECO:0000256" key="5">
    <source>
        <dbReference type="PROSITE-ProRule" id="PRU00108"/>
    </source>
</evidence>
<feature type="compositionally biased region" description="Basic and acidic residues" evidence="7">
    <location>
        <begin position="178"/>
        <end position="191"/>
    </location>
</feature>
<gene>
    <name evidence="9" type="ORF">NQ315_008360</name>
</gene>
<dbReference type="AlphaFoldDB" id="A0AAV8VS94"/>
<evidence type="ECO:0000256" key="3">
    <source>
        <dbReference type="ARBA" id="ARBA00023155"/>
    </source>
</evidence>
<reference evidence="9 10" key="1">
    <citation type="journal article" date="2023" name="Insect Mol. Biol.">
        <title>Genome sequencing provides insights into the evolution of gene families encoding plant cell wall-degrading enzymes in longhorned beetles.</title>
        <authorList>
            <person name="Shin N.R."/>
            <person name="Okamura Y."/>
            <person name="Kirsch R."/>
            <person name="Pauchet Y."/>
        </authorList>
    </citation>
    <scope>NUCLEOTIDE SEQUENCE [LARGE SCALE GENOMIC DNA]</scope>
    <source>
        <strain evidence="9">EAD_L_NR</strain>
    </source>
</reference>
<dbReference type="InterPro" id="IPR009057">
    <property type="entry name" value="Homeodomain-like_sf"/>
</dbReference>
<dbReference type="GO" id="GO:0005634">
    <property type="term" value="C:nucleus"/>
    <property type="evidence" value="ECO:0007669"/>
    <property type="project" value="UniProtKB-SubCell"/>
</dbReference>
<feature type="region of interest" description="Disordered" evidence="7">
    <location>
        <begin position="133"/>
        <end position="265"/>
    </location>
</feature>
<dbReference type="PROSITE" id="PS50071">
    <property type="entry name" value="HOMEOBOX_2"/>
    <property type="match status" value="1"/>
</dbReference>
<dbReference type="PRINTS" id="PR00024">
    <property type="entry name" value="HOMEOBOX"/>
</dbReference>
<dbReference type="FunFam" id="1.10.10.60:FF:000176">
    <property type="entry name" value="pancreas/duodenum homeobox protein 1"/>
    <property type="match status" value="1"/>
</dbReference>
<dbReference type="CDD" id="cd00086">
    <property type="entry name" value="homeodomain"/>
    <property type="match status" value="1"/>
</dbReference>
<dbReference type="SMART" id="SM00389">
    <property type="entry name" value="HOX"/>
    <property type="match status" value="1"/>
</dbReference>
<name>A0AAV8VS94_9CUCU</name>
<dbReference type="Gene3D" id="1.10.10.60">
    <property type="entry name" value="Homeodomain-like"/>
    <property type="match status" value="1"/>
</dbReference>
<keyword evidence="10" id="KW-1185">Reference proteome</keyword>
<proteinExistence type="predicted"/>
<evidence type="ECO:0000259" key="8">
    <source>
        <dbReference type="PROSITE" id="PS50071"/>
    </source>
</evidence>
<evidence type="ECO:0000256" key="6">
    <source>
        <dbReference type="RuleBase" id="RU000682"/>
    </source>
</evidence>
<evidence type="ECO:0000313" key="10">
    <source>
        <dbReference type="Proteomes" id="UP001159042"/>
    </source>
</evidence>
<dbReference type="SUPFAM" id="SSF46689">
    <property type="entry name" value="Homeodomain-like"/>
    <property type="match status" value="1"/>
</dbReference>
<dbReference type="EMBL" id="JANEYG010000037">
    <property type="protein sequence ID" value="KAJ8916960.1"/>
    <property type="molecule type" value="Genomic_DNA"/>
</dbReference>
<dbReference type="GO" id="GO:0000981">
    <property type="term" value="F:DNA-binding transcription factor activity, RNA polymerase II-specific"/>
    <property type="evidence" value="ECO:0007669"/>
    <property type="project" value="InterPro"/>
</dbReference>
<dbReference type="PANTHER" id="PTHR24333:SF13">
    <property type="entry name" value="HOMEOBOX DOMAIN-CONTAINING PROTEIN"/>
    <property type="match status" value="1"/>
</dbReference>
<protein>
    <recommendedName>
        <fullName evidence="8">Homeobox domain-containing protein</fullName>
    </recommendedName>
</protein>
<dbReference type="GO" id="GO:0048513">
    <property type="term" value="P:animal organ development"/>
    <property type="evidence" value="ECO:0007669"/>
    <property type="project" value="UniProtKB-ARBA"/>
</dbReference>
<evidence type="ECO:0000256" key="2">
    <source>
        <dbReference type="ARBA" id="ARBA00023125"/>
    </source>
</evidence>
<comment type="caution">
    <text evidence="9">The sequence shown here is derived from an EMBL/GenBank/DDBJ whole genome shotgun (WGS) entry which is preliminary data.</text>
</comment>
<feature type="DNA-binding region" description="Homeobox" evidence="5">
    <location>
        <begin position="22"/>
        <end position="81"/>
    </location>
</feature>